<dbReference type="AlphaFoldDB" id="A0A644TGA8"/>
<gene>
    <name evidence="2" type="ORF">SDC9_11676</name>
</gene>
<evidence type="ECO:0000259" key="1">
    <source>
        <dbReference type="Pfam" id="PF04014"/>
    </source>
</evidence>
<accession>A0A644TGA8</accession>
<dbReference type="InterPro" id="IPR007159">
    <property type="entry name" value="SpoVT-AbrB_dom"/>
</dbReference>
<dbReference type="Pfam" id="PF04014">
    <property type="entry name" value="MazE_antitoxin"/>
    <property type="match status" value="1"/>
</dbReference>
<evidence type="ECO:0000313" key="2">
    <source>
        <dbReference type="EMBL" id="MPL66008.1"/>
    </source>
</evidence>
<comment type="caution">
    <text evidence="2">The sequence shown here is derived from an EMBL/GenBank/DDBJ whole genome shotgun (WGS) entry which is preliminary data.</text>
</comment>
<feature type="domain" description="SpoVT-AbrB" evidence="1">
    <location>
        <begin position="18"/>
        <end position="53"/>
    </location>
</feature>
<name>A0A644TGA8_9ZZZZ</name>
<dbReference type="EMBL" id="VSSQ01000030">
    <property type="protein sequence ID" value="MPL66008.1"/>
    <property type="molecule type" value="Genomic_DNA"/>
</dbReference>
<protein>
    <recommendedName>
        <fullName evidence="1">SpoVT-AbrB domain-containing protein</fullName>
    </recommendedName>
</protein>
<reference evidence="2" key="1">
    <citation type="submission" date="2019-08" db="EMBL/GenBank/DDBJ databases">
        <authorList>
            <person name="Kucharzyk K."/>
            <person name="Murdoch R.W."/>
            <person name="Higgins S."/>
            <person name="Loffler F."/>
        </authorList>
    </citation>
    <scope>NUCLEOTIDE SEQUENCE</scope>
</reference>
<sequence>MVLIRKYRIRKAGSRGHVVSIPNEYIEDIGIAAGQKIAMYRDEDRLVLIPERERHAEIGVYERRPTCESSASTGC</sequence>
<organism evidence="2">
    <name type="scientific">bioreactor metagenome</name>
    <dbReference type="NCBI Taxonomy" id="1076179"/>
    <lineage>
        <taxon>unclassified sequences</taxon>
        <taxon>metagenomes</taxon>
        <taxon>ecological metagenomes</taxon>
    </lineage>
</organism>
<dbReference type="SUPFAM" id="SSF89447">
    <property type="entry name" value="AbrB/MazE/MraZ-like"/>
    <property type="match status" value="1"/>
</dbReference>
<dbReference type="InterPro" id="IPR037914">
    <property type="entry name" value="SpoVT-AbrB_sf"/>
</dbReference>
<proteinExistence type="predicted"/>
<dbReference type="GO" id="GO:0003677">
    <property type="term" value="F:DNA binding"/>
    <property type="evidence" value="ECO:0007669"/>
    <property type="project" value="InterPro"/>
</dbReference>